<dbReference type="InterPro" id="IPR036365">
    <property type="entry name" value="PGBD-like_sf"/>
</dbReference>
<reference evidence="2 3" key="1">
    <citation type="submission" date="2020-02" db="EMBL/GenBank/DDBJ databases">
        <title>Genome sequences of Thiorhodococcus mannitoliphagus and Thiorhodococcus minor, purple sulfur photosynthetic bacteria in the gammaproteobacterial family, Chromatiaceae.</title>
        <authorList>
            <person name="Aviles F.A."/>
            <person name="Meyer T.E."/>
            <person name="Kyndt J.A."/>
        </authorList>
    </citation>
    <scope>NUCLEOTIDE SEQUENCE [LARGE SCALE GENOMIC DNA]</scope>
    <source>
        <strain evidence="2 3">DSM 11518</strain>
    </source>
</reference>
<name>A0A6M0K5Z8_9GAMM</name>
<dbReference type="SUPFAM" id="SSF47090">
    <property type="entry name" value="PGBD-like"/>
    <property type="match status" value="1"/>
</dbReference>
<proteinExistence type="predicted"/>
<dbReference type="AlphaFoldDB" id="A0A6M0K5Z8"/>
<dbReference type="RefSeq" id="WP_164456536.1">
    <property type="nucleotide sequence ID" value="NZ_JAAIJQ010000174.1"/>
</dbReference>
<dbReference type="EMBL" id="JAAIJQ010000174">
    <property type="protein sequence ID" value="NEV65208.1"/>
    <property type="molecule type" value="Genomic_DNA"/>
</dbReference>
<gene>
    <name evidence="2" type="ORF">G3446_25805</name>
</gene>
<dbReference type="InterPro" id="IPR002477">
    <property type="entry name" value="Peptidoglycan-bd-like"/>
</dbReference>
<evidence type="ECO:0000259" key="1">
    <source>
        <dbReference type="Pfam" id="PF01471"/>
    </source>
</evidence>
<dbReference type="Pfam" id="PF01471">
    <property type="entry name" value="PG_binding_1"/>
    <property type="match status" value="1"/>
</dbReference>
<protein>
    <recommendedName>
        <fullName evidence="1">Peptidoglycan binding-like domain-containing protein</fullName>
    </recommendedName>
</protein>
<sequence>MQQLLRNKKIVSAAFNAQPFAYGERGDHVALFQKALFGLGYDLPRSYMSATRNGPEFDGIFGEETKEVTRAFQTEQMLKDDAVVGEQTVFMVSTRYGLIPVVVPHKRDLLNRAARLFHSRAAVLASIAERFVKEMNFYLGTLKVSSDDYRRMRGYLTSGLISVSVLSKKRFLAVKGRKEAVYETQNNRIVLREDRNYFTRLGQATCVHELTHAILDDRRIPIPTASRDEAIAYLAEAFYLTKRFRISFSFDRPSVHVPSTYTAAQPLIDAILAGKAQATTDIRDFQREVMRRNRITPLSKYIYDGI</sequence>
<accession>A0A6M0K5Z8</accession>
<evidence type="ECO:0000313" key="2">
    <source>
        <dbReference type="EMBL" id="NEV65208.1"/>
    </source>
</evidence>
<comment type="caution">
    <text evidence="2">The sequence shown here is derived from an EMBL/GenBank/DDBJ whole genome shotgun (WGS) entry which is preliminary data.</text>
</comment>
<dbReference type="Gene3D" id="1.10.101.10">
    <property type="entry name" value="PGBD-like superfamily/PGBD"/>
    <property type="match status" value="1"/>
</dbReference>
<keyword evidence="3" id="KW-1185">Reference proteome</keyword>
<evidence type="ECO:0000313" key="3">
    <source>
        <dbReference type="Proteomes" id="UP000483379"/>
    </source>
</evidence>
<dbReference type="InterPro" id="IPR036366">
    <property type="entry name" value="PGBDSf"/>
</dbReference>
<feature type="domain" description="Peptidoglycan binding-like" evidence="1">
    <location>
        <begin position="25"/>
        <end position="89"/>
    </location>
</feature>
<organism evidence="2 3">
    <name type="scientific">Thiorhodococcus minor</name>
    <dbReference type="NCBI Taxonomy" id="57489"/>
    <lineage>
        <taxon>Bacteria</taxon>
        <taxon>Pseudomonadati</taxon>
        <taxon>Pseudomonadota</taxon>
        <taxon>Gammaproteobacteria</taxon>
        <taxon>Chromatiales</taxon>
        <taxon>Chromatiaceae</taxon>
        <taxon>Thiorhodococcus</taxon>
    </lineage>
</organism>
<dbReference type="Proteomes" id="UP000483379">
    <property type="component" value="Unassembled WGS sequence"/>
</dbReference>